<dbReference type="EMBL" id="JABUFE010000014">
    <property type="protein sequence ID" value="NSX56621.1"/>
    <property type="molecule type" value="Genomic_DNA"/>
</dbReference>
<evidence type="ECO:0000313" key="5">
    <source>
        <dbReference type="Proteomes" id="UP000777935"/>
    </source>
</evidence>
<comment type="caution">
    <text evidence="4">The sequence shown here is derived from an EMBL/GenBank/DDBJ whole genome shotgun (WGS) entry which is preliminary data.</text>
</comment>
<keyword evidence="5" id="KW-1185">Reference proteome</keyword>
<evidence type="ECO:0000313" key="4">
    <source>
        <dbReference type="EMBL" id="NSX56621.1"/>
    </source>
</evidence>
<reference evidence="4 5" key="1">
    <citation type="submission" date="2020-06" db="EMBL/GenBank/DDBJ databases">
        <title>Sulfitobacter algicola sp. nov., isolated from green algae.</title>
        <authorList>
            <person name="Wang C."/>
        </authorList>
    </citation>
    <scope>NUCLEOTIDE SEQUENCE [LARGE SCALE GENOMIC DNA]</scope>
    <source>
        <strain evidence="4 5">1151</strain>
    </source>
</reference>
<dbReference type="CDD" id="cd04301">
    <property type="entry name" value="NAT_SF"/>
    <property type="match status" value="1"/>
</dbReference>
<protein>
    <submittedName>
        <fullName evidence="4">GNAT family N-acetyltransferase</fullName>
    </submittedName>
</protein>
<dbReference type="InterPro" id="IPR016181">
    <property type="entry name" value="Acyl_CoA_acyltransferase"/>
</dbReference>
<dbReference type="SUPFAM" id="SSF55729">
    <property type="entry name" value="Acyl-CoA N-acyltransferases (Nat)"/>
    <property type="match status" value="1"/>
</dbReference>
<name>A0ABX2IWY6_9RHOB</name>
<evidence type="ECO:0000259" key="3">
    <source>
        <dbReference type="PROSITE" id="PS51186"/>
    </source>
</evidence>
<dbReference type="InterPro" id="IPR050832">
    <property type="entry name" value="Bact_Acetyltransf"/>
</dbReference>
<organism evidence="4 5">
    <name type="scientific">Parasulfitobacter algicola</name>
    <dbReference type="NCBI Taxonomy" id="2614809"/>
    <lineage>
        <taxon>Bacteria</taxon>
        <taxon>Pseudomonadati</taxon>
        <taxon>Pseudomonadota</taxon>
        <taxon>Alphaproteobacteria</taxon>
        <taxon>Rhodobacterales</taxon>
        <taxon>Roseobacteraceae</taxon>
        <taxon>Parasulfitobacter</taxon>
    </lineage>
</organism>
<sequence length="163" mass="18457">MTPRALGPDDLIAWRVFRFQALRDRPDAFLTTLQQEQVRSDDQVRARLAGGALHGAFDGDDLAGALSIDRMEGADFQHRAWINALYVRPQDQGHGLAQRLMDYAMDHARSMGVLQLELYVAAENARAVRFYERLGFAKVGHLPRALYRDGVFEDDLHYVLMLG</sequence>
<proteinExistence type="predicted"/>
<dbReference type="PANTHER" id="PTHR43877">
    <property type="entry name" value="AMINOALKYLPHOSPHONATE N-ACETYLTRANSFERASE-RELATED-RELATED"/>
    <property type="match status" value="1"/>
</dbReference>
<keyword evidence="1" id="KW-0808">Transferase</keyword>
<accession>A0ABX2IWY6</accession>
<evidence type="ECO:0000256" key="1">
    <source>
        <dbReference type="ARBA" id="ARBA00022679"/>
    </source>
</evidence>
<dbReference type="Gene3D" id="3.40.630.30">
    <property type="match status" value="1"/>
</dbReference>
<keyword evidence="2" id="KW-0012">Acyltransferase</keyword>
<dbReference type="PANTHER" id="PTHR43877:SF2">
    <property type="entry name" value="AMINOALKYLPHOSPHONATE N-ACETYLTRANSFERASE-RELATED"/>
    <property type="match status" value="1"/>
</dbReference>
<dbReference type="InterPro" id="IPR000182">
    <property type="entry name" value="GNAT_dom"/>
</dbReference>
<dbReference type="PROSITE" id="PS51186">
    <property type="entry name" value="GNAT"/>
    <property type="match status" value="1"/>
</dbReference>
<evidence type="ECO:0000256" key="2">
    <source>
        <dbReference type="ARBA" id="ARBA00023315"/>
    </source>
</evidence>
<gene>
    <name evidence="4" type="ORF">HRQ87_17675</name>
</gene>
<dbReference type="Proteomes" id="UP000777935">
    <property type="component" value="Unassembled WGS sequence"/>
</dbReference>
<dbReference type="Pfam" id="PF00583">
    <property type="entry name" value="Acetyltransf_1"/>
    <property type="match status" value="1"/>
</dbReference>
<dbReference type="RefSeq" id="WP_174139772.1">
    <property type="nucleotide sequence ID" value="NZ_JABUFE010000014.1"/>
</dbReference>
<feature type="domain" description="N-acetyltransferase" evidence="3">
    <location>
        <begin position="1"/>
        <end position="163"/>
    </location>
</feature>